<gene>
    <name evidence="1" type="ORF">TH66_00895</name>
    <name evidence="2" type="ORF">TR74_19250</name>
</gene>
<evidence type="ECO:0000313" key="1">
    <source>
        <dbReference type="EMBL" id="KWX05655.1"/>
    </source>
</evidence>
<dbReference type="PATRIC" id="fig|1469144.8.peg.1354"/>
<dbReference type="RefSeq" id="WP_067067855.1">
    <property type="nucleotide sequence ID" value="NZ_JYIJ01000010.1"/>
</dbReference>
<dbReference type="EMBL" id="JYIK01001064">
    <property type="protein sequence ID" value="KWX07284.1"/>
    <property type="molecule type" value="Genomic_DNA"/>
</dbReference>
<comment type="caution">
    <text evidence="2">The sequence shown here is derived from an EMBL/GenBank/DDBJ whole genome shotgun (WGS) entry which is preliminary data.</text>
</comment>
<protein>
    <submittedName>
        <fullName evidence="2">Uncharacterized protein</fullName>
    </submittedName>
</protein>
<name>A0A132NB23_9ACTN</name>
<organism evidence="2 3">
    <name type="scientific">Carbonactinospora thermoautotrophica</name>
    <dbReference type="NCBI Taxonomy" id="1469144"/>
    <lineage>
        <taxon>Bacteria</taxon>
        <taxon>Bacillati</taxon>
        <taxon>Actinomycetota</taxon>
        <taxon>Actinomycetes</taxon>
        <taxon>Kitasatosporales</taxon>
        <taxon>Carbonactinosporaceae</taxon>
        <taxon>Carbonactinospora</taxon>
    </lineage>
</organism>
<accession>A0A132NB23</accession>
<evidence type="ECO:0000313" key="2">
    <source>
        <dbReference type="EMBL" id="KWX07284.1"/>
    </source>
</evidence>
<sequence length="148" mass="15939">MRDVSWPLVGTPEPEAGVPTTVGHACTLVGQDLLTESAIAGRFPQLRWTAEPHPLGVANTLLLGLTGADMSFAFDLELTLPTPNLIAALADRVQTHFTGYEFITWPLCWVQGHQHPMTATVTLDERASWVCPSTGTVVSLIGELTTDC</sequence>
<dbReference type="Proteomes" id="UP000070659">
    <property type="component" value="Unassembled WGS sequence"/>
</dbReference>
<evidence type="ECO:0000313" key="3">
    <source>
        <dbReference type="Proteomes" id="UP000070598"/>
    </source>
</evidence>
<reference evidence="2 4" key="2">
    <citation type="submission" date="2015-02" db="EMBL/GenBank/DDBJ databases">
        <title>Physiological reanalysis, assessment of diazotrophy, and genome sequences of multiple isolates of Streptomyces thermoautotrophicus.</title>
        <authorList>
            <person name="MacKellar D.C."/>
            <person name="Lieber L."/>
            <person name="Norman J."/>
            <person name="Bolger A."/>
            <person name="Tobin C."/>
            <person name="Murray J.W."/>
            <person name="Prell J."/>
        </authorList>
    </citation>
    <scope>NUCLEOTIDE SEQUENCE [LARGE SCALE GENOMIC DNA]</scope>
    <source>
        <strain evidence="2 4">UBT1</strain>
    </source>
</reference>
<dbReference type="AlphaFoldDB" id="A0A132NB23"/>
<reference evidence="3" key="1">
    <citation type="submission" date="2015-02" db="EMBL/GenBank/DDBJ databases">
        <title>Physiological reanalysis, assessment of diazotrophy, and genome sequences of multiple isolates of Streptomyces thermoautotrophicus.</title>
        <authorList>
            <person name="MacKellar D.C."/>
            <person name="Lieber L."/>
            <person name="Norman J."/>
            <person name="Bolger A."/>
            <person name="Tobin C."/>
            <person name="Murray J.W."/>
            <person name="Friesen M."/>
            <person name="Prell J."/>
        </authorList>
    </citation>
    <scope>NUCLEOTIDE SEQUENCE [LARGE SCALE GENOMIC DNA]</scope>
    <source>
        <strain evidence="3">UBT1</strain>
    </source>
</reference>
<evidence type="ECO:0000313" key="4">
    <source>
        <dbReference type="Proteomes" id="UP000070659"/>
    </source>
</evidence>
<proteinExistence type="predicted"/>
<dbReference type="Proteomes" id="UP000070598">
    <property type="component" value="Unassembled WGS sequence"/>
</dbReference>
<dbReference type="EMBL" id="JYIJ01000010">
    <property type="protein sequence ID" value="KWX05655.1"/>
    <property type="molecule type" value="Genomic_DNA"/>
</dbReference>